<dbReference type="Gene3D" id="1.25.40.10">
    <property type="entry name" value="Tetratricopeptide repeat domain"/>
    <property type="match status" value="2"/>
</dbReference>
<dbReference type="VEuPathDB" id="TriTrypDB:TRSC58_04712"/>
<feature type="compositionally biased region" description="Basic and acidic residues" evidence="2">
    <location>
        <begin position="857"/>
        <end position="871"/>
    </location>
</feature>
<accession>A0A061J0I6</accession>
<dbReference type="PROSITE" id="PS50005">
    <property type="entry name" value="TPR"/>
    <property type="match status" value="2"/>
</dbReference>
<gene>
    <name evidence="3" type="ORF">TRSC58_04712</name>
</gene>
<feature type="region of interest" description="Disordered" evidence="2">
    <location>
        <begin position="796"/>
        <end position="816"/>
    </location>
</feature>
<dbReference type="OrthoDB" id="9991317at2759"/>
<dbReference type="InterPro" id="IPR019734">
    <property type="entry name" value="TPR_rpt"/>
</dbReference>
<evidence type="ECO:0000313" key="3">
    <source>
        <dbReference type="EMBL" id="ESL07596.1"/>
    </source>
</evidence>
<dbReference type="SMART" id="SM00028">
    <property type="entry name" value="TPR"/>
    <property type="match status" value="4"/>
</dbReference>
<dbReference type="EMBL" id="AUPL01004712">
    <property type="protein sequence ID" value="ESL07596.1"/>
    <property type="molecule type" value="Genomic_DNA"/>
</dbReference>
<dbReference type="SUPFAM" id="SSF48452">
    <property type="entry name" value="TPR-like"/>
    <property type="match status" value="2"/>
</dbReference>
<evidence type="ECO:0000313" key="4">
    <source>
        <dbReference type="Proteomes" id="UP000031737"/>
    </source>
</evidence>
<evidence type="ECO:0000256" key="1">
    <source>
        <dbReference type="PROSITE-ProRule" id="PRU00339"/>
    </source>
</evidence>
<feature type="region of interest" description="Disordered" evidence="2">
    <location>
        <begin position="288"/>
        <end position="355"/>
    </location>
</feature>
<dbReference type="AlphaFoldDB" id="A0A061J0I6"/>
<name>A0A061J0I6_TRYRA</name>
<feature type="region of interest" description="Disordered" evidence="2">
    <location>
        <begin position="1"/>
        <end position="23"/>
    </location>
</feature>
<dbReference type="PANTHER" id="PTHR23082">
    <property type="entry name" value="TRANSCRIPTION INITIATION FACTOR IIIC TFIIIC , POLYPEPTIDE 3-RELATED"/>
    <property type="match status" value="1"/>
</dbReference>
<evidence type="ECO:0000256" key="2">
    <source>
        <dbReference type="SAM" id="MobiDB-lite"/>
    </source>
</evidence>
<keyword evidence="1" id="KW-0802">TPR repeat</keyword>
<sequence length="1260" mass="139388">MISAQDDASLGVVERQTEPKRRRHARMSAFSSVELHERFEGHVAKAQNLFLQNDKDGAEREATLALRIHPTDHLFALLAVIADSKGQRDRASDFRLLQAFLANDTVLWEELLHEFLQEELYYKSAVCLQRLSALEMKDKTRYRTLQLQLADLYIGLGEFKRAANILVSLWNGSRCRDFEVFALLSSLFFQLGRWNSLHRLIESSLKNTFRTNTAADTERRRNDVDGGTANVAHISADGDGEAPPPPPSQAKRRTSKRVRFFGDDENDEGADDDGSAVVAEVARSKTVVDEAEDVEWEAQQQQEEQKQRPTVESDSAFRAVAIPPLPSPPGGEEGEEDEFDFSNLAGSGGSGVTKTVGATPSKVVSSLYGDTIELRTPAAKRNFLTLVNVHAELLNEEGKFLDTIRLVEFTAGCLQVPLLELPPELLVRLGVAYAFLGGLEQQCWEVFQHLIETCPMTEYGDILYDAANALQQVGLHAEAHRLFQTLRRYHEFCLSNLTGRATAADDGSRNNNIRIEEAKEGGDDEELSEVKTVFVASLFAEGQCEASLGNAEVAYSVFRRVLEVDPTHLQVRLALGRMYMYDMKDTDQAVAVLTPREDEQPLERIQLGAELVRVFARAEKYVEAIALGVSVFELIFSGEEGGDADSVAPGTSRRSTAVLSVPTLSRASSAIVPPSAIADIVNGPRLGSAASSVGRLSHTLATSIKAASAVFRASFARRGYAPLTNSVYGASAAASAAAGWVSADEEERLKDSSTIFRFNRTKKHLRQARLVNRREYTHYSDGAEGMRQEIKQDLDGDAEDEEAQMRQEKKRQRVEEVTRRGADSFWKGMQVNNEAGDANADSDNRNNDNVRLSGMRAVDKPPRADGGQLKEEVQDEWDLAELEKTAMLYSNEEGDTTTQYELPSLEEVSKQFDDPAMQELFMKASSNEATIAPRHPCEPKSVAPSPMTAGGVGAGPFAASTLRVTVRDALGVLGRAGFVELAVTVINCYSAIGKFTEAKEFAFLVLMRCPRTSVFLHAGVLERPLRLAVLRAALASKESEDAYRVGVRLLQEHCSEAEKNQVVELLFGVLNRVEDGSAVLLRLVADRNKADTQMLVLLGNRYFLRRSYVRALNLYLAAVQRSPSDVLVCFLVGLSYLFISHQKKIRAREACVVAGWHYLSRYQELLRAADAGRAGEAVYNCARALQYLGLHHLAVPLYEQVAYEFGVPEHCTVALQRAARFNLYFTYRWRTGNTTLAMAALHQRQSVTVNTSALDSRAST</sequence>
<feature type="repeat" description="TPR" evidence="1">
    <location>
        <begin position="1092"/>
        <end position="1125"/>
    </location>
</feature>
<proteinExistence type="predicted"/>
<comment type="caution">
    <text evidence="3">The sequence shown here is derived from an EMBL/GenBank/DDBJ whole genome shotgun (WGS) entry which is preliminary data.</text>
</comment>
<feature type="region of interest" description="Disordered" evidence="2">
    <location>
        <begin position="829"/>
        <end position="871"/>
    </location>
</feature>
<dbReference type="PANTHER" id="PTHR23082:SF0">
    <property type="entry name" value="GENERAL TRANSCRIPTION FACTOR 3C POLYPEPTIDE 3"/>
    <property type="match status" value="1"/>
</dbReference>
<protein>
    <submittedName>
        <fullName evidence="3">Uncharacterized protein</fullName>
    </submittedName>
</protein>
<dbReference type="Proteomes" id="UP000031737">
    <property type="component" value="Unassembled WGS sequence"/>
</dbReference>
<organism evidence="3 4">
    <name type="scientific">Trypanosoma rangeli SC58</name>
    <dbReference type="NCBI Taxonomy" id="429131"/>
    <lineage>
        <taxon>Eukaryota</taxon>
        <taxon>Discoba</taxon>
        <taxon>Euglenozoa</taxon>
        <taxon>Kinetoplastea</taxon>
        <taxon>Metakinetoplastina</taxon>
        <taxon>Trypanosomatida</taxon>
        <taxon>Trypanosomatidae</taxon>
        <taxon>Trypanosoma</taxon>
        <taxon>Herpetosoma</taxon>
    </lineage>
</organism>
<feature type="compositionally biased region" description="Basic and acidic residues" evidence="2">
    <location>
        <begin position="803"/>
        <end position="816"/>
    </location>
</feature>
<dbReference type="InterPro" id="IPR011990">
    <property type="entry name" value="TPR-like_helical_dom_sf"/>
</dbReference>
<feature type="repeat" description="TPR" evidence="1">
    <location>
        <begin position="535"/>
        <end position="568"/>
    </location>
</feature>
<feature type="region of interest" description="Disordered" evidence="2">
    <location>
        <begin position="212"/>
        <end position="256"/>
    </location>
</feature>
<reference evidence="3 4" key="1">
    <citation type="submission" date="2013-07" db="EMBL/GenBank/DDBJ databases">
        <authorList>
            <person name="Stoco P.H."/>
            <person name="Wagner G."/>
            <person name="Gerber A."/>
            <person name="Zaha A."/>
            <person name="Thompson C."/>
            <person name="Bartholomeu D.C."/>
            <person name="Luckemeyer D.D."/>
            <person name="Bahia D."/>
            <person name="Loreto E."/>
            <person name="Prestes E.B."/>
            <person name="Lima F.M."/>
            <person name="Rodrigues-Luiz G."/>
            <person name="Vallejo G.A."/>
            <person name="Filho J.F."/>
            <person name="Monteiro K.M."/>
            <person name="Tyler K.M."/>
            <person name="de Almeida L.G."/>
            <person name="Ortiz M.F."/>
            <person name="Siervo M.A."/>
            <person name="de Moraes M.H."/>
            <person name="Cunha O.L."/>
            <person name="Mendonca-Neto R."/>
            <person name="Silva R."/>
            <person name="Teixeira S.M."/>
            <person name="Murta S.M."/>
            <person name="Sincero T.C."/>
            <person name="Mendes T.A."/>
            <person name="Urmenyi T.P."/>
            <person name="Silva V.G."/>
            <person name="da Rocha W.D."/>
            <person name="Andersson B."/>
            <person name="Romanha A.J."/>
            <person name="Steindel M."/>
            <person name="de Vasconcelos A.T."/>
            <person name="Grisard E.C."/>
        </authorList>
    </citation>
    <scope>NUCLEOTIDE SEQUENCE [LARGE SCALE GENOMIC DNA]</scope>
    <source>
        <strain evidence="3 4">SC58</strain>
    </source>
</reference>
<dbReference type="InterPro" id="IPR039340">
    <property type="entry name" value="Tfc4/TFIIIC-102/Sfc4"/>
</dbReference>
<dbReference type="GO" id="GO:0006383">
    <property type="term" value="P:transcription by RNA polymerase III"/>
    <property type="evidence" value="ECO:0007669"/>
    <property type="project" value="InterPro"/>
</dbReference>
<dbReference type="GO" id="GO:0000127">
    <property type="term" value="C:transcription factor TFIIIC complex"/>
    <property type="evidence" value="ECO:0007669"/>
    <property type="project" value="TreeGrafter"/>
</dbReference>
<keyword evidence="4" id="KW-1185">Reference proteome</keyword>